<evidence type="ECO:0000256" key="1">
    <source>
        <dbReference type="ARBA" id="ARBA00022441"/>
    </source>
</evidence>
<dbReference type="InterPro" id="IPR006652">
    <property type="entry name" value="Kelch_1"/>
</dbReference>
<dbReference type="OrthoDB" id="191037at2759"/>
<dbReference type="InterPro" id="IPR017096">
    <property type="entry name" value="BTB-kelch_protein"/>
</dbReference>
<sequence length="600" mass="67200">MSTPGQASSTLNPHRSQVEKRMHGMASAVLTEMRVKRELCDLEIQVGKVKIDAHKVILCSCSSYFRALLTGPWASIKKQKYTIPGVSSEMMSLIINYAYTNSAPVTEDNVVELLAAADQLLVTGLVQSCWFFLEDQLSPRNCIGIWKLMSVYYMPEQSTKVFLYILHSFKEIVSVSQELVNLSIQQLSTIIESDHLNVSEEYTVFEAILSWINYQPDQRKGHISELLSKVRLGLMNVYYLQNVMDNDVVKKSIKCFPILDEALKVSLNFSSRYSKSIYKNLLSRPRLPSTILLVTGGEGDGVHATDLEAYDARADCWVTVSAGQIRRAYHGAAVLNNVVYLIGGIYTELYLNTVQKFDLVTRTWHQVAPLNFCRGYVCVVVHNECIYAIGGYNGVTCFNTVECYRPENDRWTMVAQMHSRRSGAGATTLNGKVYVCGGYNGHRSLSTAECYDPDFNQWTLISAMRTSRSGLGVAAYRNRIYAVGGTMNVDLSLHTVEAYNPETNSWNFTPSMLYPRSYFDIEVVDDQLFLVGGHSGSSTMLDVNRYDDEAGMWYYVSLVETPRSGLSCCVLQGLNSMAEDLFPRGPLTLPNLEETPGASF</sequence>
<dbReference type="AlphaFoldDB" id="A0A7J5Z7Q9"/>
<dbReference type="InterPro" id="IPR000210">
    <property type="entry name" value="BTB/POZ_dom"/>
</dbReference>
<dbReference type="EMBL" id="JAAKFY010000006">
    <property type="protein sequence ID" value="KAF3856757.1"/>
    <property type="molecule type" value="Genomic_DNA"/>
</dbReference>
<evidence type="ECO:0000256" key="2">
    <source>
        <dbReference type="ARBA" id="ARBA00022737"/>
    </source>
</evidence>
<dbReference type="PANTHER" id="PTHR45632">
    <property type="entry name" value="LD33804P"/>
    <property type="match status" value="1"/>
</dbReference>
<evidence type="ECO:0000313" key="4">
    <source>
        <dbReference type="EMBL" id="KAF3856757.1"/>
    </source>
</evidence>
<dbReference type="Gene3D" id="1.25.40.420">
    <property type="match status" value="1"/>
</dbReference>
<proteinExistence type="predicted"/>
<dbReference type="Pfam" id="PF00651">
    <property type="entry name" value="BTB"/>
    <property type="match status" value="1"/>
</dbReference>
<dbReference type="PROSITE" id="PS50097">
    <property type="entry name" value="BTB"/>
    <property type="match status" value="1"/>
</dbReference>
<name>A0A7J5Z7Q9_DISMA</name>
<reference evidence="4 5" key="1">
    <citation type="submission" date="2020-03" db="EMBL/GenBank/DDBJ databases">
        <title>Dissostichus mawsoni Genome sequencing and assembly.</title>
        <authorList>
            <person name="Park H."/>
        </authorList>
    </citation>
    <scope>NUCLEOTIDE SEQUENCE [LARGE SCALE GENOMIC DNA]</scope>
    <source>
        <strain evidence="4">DM0001</strain>
        <tissue evidence="4">Muscle</tissue>
    </source>
</reference>
<dbReference type="Gene3D" id="3.30.710.10">
    <property type="entry name" value="Potassium Channel Kv1.1, Chain A"/>
    <property type="match status" value="1"/>
</dbReference>
<gene>
    <name evidence="4" type="ORF">F7725_017480</name>
</gene>
<evidence type="ECO:0000313" key="5">
    <source>
        <dbReference type="Proteomes" id="UP000518266"/>
    </source>
</evidence>
<protein>
    <recommendedName>
        <fullName evidence="3">BTB domain-containing protein</fullName>
    </recommendedName>
</protein>
<evidence type="ECO:0000259" key="3">
    <source>
        <dbReference type="PROSITE" id="PS50097"/>
    </source>
</evidence>
<dbReference type="SMART" id="SM00612">
    <property type="entry name" value="Kelch"/>
    <property type="match status" value="6"/>
</dbReference>
<dbReference type="Pfam" id="PF24681">
    <property type="entry name" value="Kelch_KLHDC2_KLHL20_DRC7"/>
    <property type="match status" value="1"/>
</dbReference>
<dbReference type="Gene3D" id="2.120.10.80">
    <property type="entry name" value="Kelch-type beta propeller"/>
    <property type="match status" value="1"/>
</dbReference>
<dbReference type="Proteomes" id="UP000518266">
    <property type="component" value="Unassembled WGS sequence"/>
</dbReference>
<dbReference type="SUPFAM" id="SSF54695">
    <property type="entry name" value="POZ domain"/>
    <property type="match status" value="1"/>
</dbReference>
<keyword evidence="1" id="KW-0880">Kelch repeat</keyword>
<accession>A0A7J5Z7Q9</accession>
<dbReference type="SUPFAM" id="SSF117281">
    <property type="entry name" value="Kelch motif"/>
    <property type="match status" value="1"/>
</dbReference>
<dbReference type="PANTHER" id="PTHR45632:SF3">
    <property type="entry name" value="KELCH-LIKE PROTEIN 32"/>
    <property type="match status" value="1"/>
</dbReference>
<dbReference type="PIRSF" id="PIRSF037037">
    <property type="entry name" value="Kelch-like_protein_gigaxonin"/>
    <property type="match status" value="1"/>
</dbReference>
<dbReference type="SMART" id="SM00875">
    <property type="entry name" value="BACK"/>
    <property type="match status" value="1"/>
</dbReference>
<dbReference type="Pfam" id="PF07707">
    <property type="entry name" value="BACK"/>
    <property type="match status" value="1"/>
</dbReference>
<dbReference type="Pfam" id="PF01344">
    <property type="entry name" value="Kelch_1"/>
    <property type="match status" value="2"/>
</dbReference>
<dbReference type="InterPro" id="IPR015915">
    <property type="entry name" value="Kelch-typ_b-propeller"/>
</dbReference>
<dbReference type="InterPro" id="IPR011333">
    <property type="entry name" value="SKP1/BTB/POZ_sf"/>
</dbReference>
<keyword evidence="2" id="KW-0677">Repeat</keyword>
<organism evidence="4 5">
    <name type="scientific">Dissostichus mawsoni</name>
    <name type="common">Antarctic cod</name>
    <dbReference type="NCBI Taxonomy" id="36200"/>
    <lineage>
        <taxon>Eukaryota</taxon>
        <taxon>Metazoa</taxon>
        <taxon>Chordata</taxon>
        <taxon>Craniata</taxon>
        <taxon>Vertebrata</taxon>
        <taxon>Euteleostomi</taxon>
        <taxon>Actinopterygii</taxon>
        <taxon>Neopterygii</taxon>
        <taxon>Teleostei</taxon>
        <taxon>Neoteleostei</taxon>
        <taxon>Acanthomorphata</taxon>
        <taxon>Eupercaria</taxon>
        <taxon>Perciformes</taxon>
        <taxon>Notothenioidei</taxon>
        <taxon>Nototheniidae</taxon>
        <taxon>Dissostichus</taxon>
    </lineage>
</organism>
<feature type="domain" description="BTB" evidence="3">
    <location>
        <begin position="40"/>
        <end position="107"/>
    </location>
</feature>
<dbReference type="SMART" id="SM00225">
    <property type="entry name" value="BTB"/>
    <property type="match status" value="1"/>
</dbReference>
<dbReference type="FunFam" id="1.25.40.420:FF:000001">
    <property type="entry name" value="Kelch-like family member 12"/>
    <property type="match status" value="1"/>
</dbReference>
<keyword evidence="5" id="KW-1185">Reference proteome</keyword>
<comment type="caution">
    <text evidence="4">The sequence shown here is derived from an EMBL/GenBank/DDBJ whole genome shotgun (WGS) entry which is preliminary data.</text>
</comment>
<dbReference type="InterPro" id="IPR011705">
    <property type="entry name" value="BACK"/>
</dbReference>